<accession>A0A7M5WUB3</accession>
<evidence type="ECO:0000256" key="1">
    <source>
        <dbReference type="SAM" id="MobiDB-lite"/>
    </source>
</evidence>
<dbReference type="InterPro" id="IPR016197">
    <property type="entry name" value="Chromo-like_dom_sf"/>
</dbReference>
<feature type="region of interest" description="Disordered" evidence="1">
    <location>
        <begin position="1"/>
        <end position="22"/>
    </location>
</feature>
<sequence length="233" mass="26517">MSTDRSGGGNERENNEDEEEQRRRWREIYGDMIPERIVDTRIGEDGKRYYKVQWAASMFEPAKNFLEAEHLIRKYWDPVEKKLKLPNAPGDDKNQEEEQGASTSTTSQNNTAVESPQAEDKADTTSEETKEANRSLVHTPEIKNTAETVTERQTDISESSNSEESKNDNEPNHTETIVEKTQGEVSRPREVSRPHEISGESSRLGKRKVSSGGDKNEERNDCIIDSKKSKQES</sequence>
<keyword evidence="3" id="KW-1185">Reference proteome</keyword>
<name>A0A7M5WUB3_9CNID</name>
<reference evidence="2" key="1">
    <citation type="submission" date="2021-01" db="UniProtKB">
        <authorList>
            <consortium name="EnsemblMetazoa"/>
        </authorList>
    </citation>
    <scope>IDENTIFICATION</scope>
</reference>
<dbReference type="EnsemblMetazoa" id="CLYHEMT013209.2">
    <property type="protein sequence ID" value="CLYHEMP013209.2"/>
    <property type="gene ID" value="CLYHEMG013209"/>
</dbReference>
<feature type="compositionally biased region" description="Basic and acidic residues" evidence="1">
    <location>
        <begin position="118"/>
        <end position="133"/>
    </location>
</feature>
<protein>
    <recommendedName>
        <fullName evidence="4">Chromo domain-containing protein</fullName>
    </recommendedName>
</protein>
<dbReference type="Gene3D" id="2.40.50.40">
    <property type="match status" value="1"/>
</dbReference>
<dbReference type="AlphaFoldDB" id="A0A7M5WUB3"/>
<feature type="region of interest" description="Disordered" evidence="1">
    <location>
        <begin position="83"/>
        <end position="233"/>
    </location>
</feature>
<organism evidence="2 3">
    <name type="scientific">Clytia hemisphaerica</name>
    <dbReference type="NCBI Taxonomy" id="252671"/>
    <lineage>
        <taxon>Eukaryota</taxon>
        <taxon>Metazoa</taxon>
        <taxon>Cnidaria</taxon>
        <taxon>Hydrozoa</taxon>
        <taxon>Hydroidolina</taxon>
        <taxon>Leptothecata</taxon>
        <taxon>Obeliida</taxon>
        <taxon>Clytiidae</taxon>
        <taxon>Clytia</taxon>
    </lineage>
</organism>
<dbReference type="SUPFAM" id="SSF54160">
    <property type="entry name" value="Chromo domain-like"/>
    <property type="match status" value="1"/>
</dbReference>
<dbReference type="Proteomes" id="UP000594262">
    <property type="component" value="Unplaced"/>
</dbReference>
<evidence type="ECO:0008006" key="4">
    <source>
        <dbReference type="Google" id="ProtNLM"/>
    </source>
</evidence>
<feature type="compositionally biased region" description="Basic and acidic residues" evidence="1">
    <location>
        <begin position="163"/>
        <end position="198"/>
    </location>
</feature>
<evidence type="ECO:0000313" key="2">
    <source>
        <dbReference type="EnsemblMetazoa" id="CLYHEMP013209.2"/>
    </source>
</evidence>
<feature type="compositionally biased region" description="Basic and acidic residues" evidence="1">
    <location>
        <begin position="214"/>
        <end position="233"/>
    </location>
</feature>
<dbReference type="CDD" id="cd00024">
    <property type="entry name" value="CD_CSD"/>
    <property type="match status" value="1"/>
</dbReference>
<proteinExistence type="predicted"/>
<evidence type="ECO:0000313" key="3">
    <source>
        <dbReference type="Proteomes" id="UP000594262"/>
    </source>
</evidence>